<keyword evidence="9" id="KW-1185">Reference proteome</keyword>
<feature type="domain" description="THAP-type" evidence="7">
    <location>
        <begin position="1"/>
        <end position="45"/>
    </location>
</feature>
<dbReference type="AlphaFoldDB" id="A0A2B4RQC5"/>
<dbReference type="PANTHER" id="PTHR23080:SF143">
    <property type="entry name" value="SI:DKEY-56D12.4"/>
    <property type="match status" value="1"/>
</dbReference>
<protein>
    <recommendedName>
        <fullName evidence="7">THAP-type domain-containing protein</fullName>
    </recommendedName>
</protein>
<evidence type="ECO:0000256" key="5">
    <source>
        <dbReference type="PROSITE-ProRule" id="PRU00309"/>
    </source>
</evidence>
<evidence type="ECO:0000256" key="6">
    <source>
        <dbReference type="SAM" id="MobiDB-lite"/>
    </source>
</evidence>
<dbReference type="SUPFAM" id="SSF53649">
    <property type="entry name" value="Alkaline phosphatase-like"/>
    <property type="match status" value="1"/>
</dbReference>
<dbReference type="Pfam" id="PF02995">
    <property type="entry name" value="DUF229"/>
    <property type="match status" value="1"/>
</dbReference>
<dbReference type="EMBL" id="LSMT01000411">
    <property type="protein sequence ID" value="PFX18432.1"/>
    <property type="molecule type" value="Genomic_DNA"/>
</dbReference>
<dbReference type="InterPro" id="IPR027805">
    <property type="entry name" value="Transposase_HTH_dom"/>
</dbReference>
<name>A0A2B4RQC5_STYPI</name>
<dbReference type="Pfam" id="PF05485">
    <property type="entry name" value="THAP"/>
    <property type="match status" value="1"/>
</dbReference>
<dbReference type="InterPro" id="IPR006612">
    <property type="entry name" value="THAP_Znf"/>
</dbReference>
<keyword evidence="4 5" id="KW-0238">DNA-binding</keyword>
<organism evidence="8 9">
    <name type="scientific">Stylophora pistillata</name>
    <name type="common">Smooth cauliflower coral</name>
    <dbReference type="NCBI Taxonomy" id="50429"/>
    <lineage>
        <taxon>Eukaryota</taxon>
        <taxon>Metazoa</taxon>
        <taxon>Cnidaria</taxon>
        <taxon>Anthozoa</taxon>
        <taxon>Hexacorallia</taxon>
        <taxon>Scleractinia</taxon>
        <taxon>Astrocoeniina</taxon>
        <taxon>Pocilloporidae</taxon>
        <taxon>Stylophora</taxon>
    </lineage>
</organism>
<gene>
    <name evidence="8" type="ORF">AWC38_SpisGene17195</name>
</gene>
<sequence length="701" mass="80307">MRRNPNYFNVNKHVKICSKHFSPEDFINPDAKKRRLKRNAVPSIFAWSKERPQTVARSAVEKLNTSRQEEEEATDTASEGEGDETLNMSGLTLTSRKTQTQEDDFCELTDISHRIPCLHSFSVYHLLSKCTTLSKEEKLFTHYTGFNSYVDFMNTLRFLLPNLDRKNLIYWDSEAGKSSVIDIEKLFEEGETEGENDCVERESTMTRPSAHKLSVEDEFLMLLMKLRMGLSNIDLAERFCVSESTVNNINLTWVNFVYNVLGSLKIWPHRDIIIKHSPEEFIKKYPNTIVIVDATELKIQVPSSLQKHSESYSTYKSNTTFKSLVGVDPNGGIMFVSQLFEGSISDKQIVQRSGFLETVKQKVQCGELKEGDAIMADKGFDIGDDLAKLKLKLNIPPFLKDKVGFEEGDVIKTQTIARHRIHVERAIDEDLTHFLQTFQRESFEDNTMLIIFGDHGHRFADLRKTIQGKLEERFPLMSITLPKWFPDKYSDLHKNLRQNSRVLTSPYDVYATLRHILSYPQYPSEIITGQSLFSRIDERNRTCASAGVEDHWCPCLDLEAVSLEEPEVTETAKFVVTFINGLTSQNDELRQLCQRLKLKEIKSAFREMPKEAMQRFVDTKRGANDECDYCAVVLGEKSVNTLAKDTLYQLQFVTSPNEGFYEASVRMKKGVPSLPGDVNGLIQFDLKIERYTTPAHQHVAS</sequence>
<dbReference type="Gene3D" id="3.40.720.10">
    <property type="entry name" value="Alkaline Phosphatase, subunit A"/>
    <property type="match status" value="1"/>
</dbReference>
<evidence type="ECO:0000256" key="3">
    <source>
        <dbReference type="ARBA" id="ARBA00022833"/>
    </source>
</evidence>
<dbReference type="GO" id="GO:0003677">
    <property type="term" value="F:DNA binding"/>
    <property type="evidence" value="ECO:0007669"/>
    <property type="project" value="UniProtKB-UniRule"/>
</dbReference>
<dbReference type="PROSITE" id="PS50950">
    <property type="entry name" value="ZF_THAP"/>
    <property type="match status" value="1"/>
</dbReference>
<evidence type="ECO:0000256" key="4">
    <source>
        <dbReference type="ARBA" id="ARBA00023125"/>
    </source>
</evidence>
<evidence type="ECO:0000313" key="9">
    <source>
        <dbReference type="Proteomes" id="UP000225706"/>
    </source>
</evidence>
<accession>A0A2B4RQC5</accession>
<dbReference type="Proteomes" id="UP000225706">
    <property type="component" value="Unassembled WGS sequence"/>
</dbReference>
<keyword evidence="1" id="KW-0479">Metal-binding</keyword>
<feature type="compositionally biased region" description="Acidic residues" evidence="6">
    <location>
        <begin position="69"/>
        <end position="84"/>
    </location>
</feature>
<dbReference type="InterPro" id="IPR004245">
    <property type="entry name" value="DUF229"/>
</dbReference>
<evidence type="ECO:0000256" key="1">
    <source>
        <dbReference type="ARBA" id="ARBA00022723"/>
    </source>
</evidence>
<evidence type="ECO:0000313" key="8">
    <source>
        <dbReference type="EMBL" id="PFX18432.1"/>
    </source>
</evidence>
<proteinExistence type="predicted"/>
<reference evidence="9" key="1">
    <citation type="journal article" date="2017" name="bioRxiv">
        <title>Comparative analysis of the genomes of Stylophora pistillata and Acropora digitifera provides evidence for extensive differences between species of corals.</title>
        <authorList>
            <person name="Voolstra C.R."/>
            <person name="Li Y."/>
            <person name="Liew Y.J."/>
            <person name="Baumgarten S."/>
            <person name="Zoccola D."/>
            <person name="Flot J.-F."/>
            <person name="Tambutte S."/>
            <person name="Allemand D."/>
            <person name="Aranda M."/>
        </authorList>
    </citation>
    <scope>NUCLEOTIDE SEQUENCE [LARGE SCALE GENOMIC DNA]</scope>
</reference>
<dbReference type="InterPro" id="IPR017850">
    <property type="entry name" value="Alkaline_phosphatase_core_sf"/>
</dbReference>
<evidence type="ECO:0000259" key="7">
    <source>
        <dbReference type="PROSITE" id="PS50950"/>
    </source>
</evidence>
<feature type="region of interest" description="Disordered" evidence="6">
    <location>
        <begin position="56"/>
        <end position="87"/>
    </location>
</feature>
<dbReference type="GO" id="GO:0008270">
    <property type="term" value="F:zinc ion binding"/>
    <property type="evidence" value="ECO:0007669"/>
    <property type="project" value="UniProtKB-KW"/>
</dbReference>
<dbReference type="PANTHER" id="PTHR23080">
    <property type="entry name" value="THAP DOMAIN PROTEIN"/>
    <property type="match status" value="1"/>
</dbReference>
<evidence type="ECO:0000256" key="2">
    <source>
        <dbReference type="ARBA" id="ARBA00022771"/>
    </source>
</evidence>
<keyword evidence="3" id="KW-0862">Zinc</keyword>
<keyword evidence="2 5" id="KW-0863">Zinc-finger</keyword>
<dbReference type="Pfam" id="PF13613">
    <property type="entry name" value="HTH_Tnp_4"/>
    <property type="match status" value="1"/>
</dbReference>
<comment type="caution">
    <text evidence="8">The sequence shown here is derived from an EMBL/GenBank/DDBJ whole genome shotgun (WGS) entry which is preliminary data.</text>
</comment>
<dbReference type="SUPFAM" id="SSF57716">
    <property type="entry name" value="Glucocorticoid receptor-like (DNA-binding domain)"/>
    <property type="match status" value="1"/>
</dbReference>
<dbReference type="OrthoDB" id="5983365at2759"/>